<dbReference type="EMBL" id="JAGGLP010000002">
    <property type="protein sequence ID" value="MBP2048351.1"/>
    <property type="molecule type" value="Genomic_DNA"/>
</dbReference>
<dbReference type="InterPro" id="IPR013217">
    <property type="entry name" value="Methyltransf_12"/>
</dbReference>
<keyword evidence="3" id="KW-0597">Phosphoprotein</keyword>
<evidence type="ECO:0000313" key="7">
    <source>
        <dbReference type="EMBL" id="MBP2048351.1"/>
    </source>
</evidence>
<evidence type="ECO:0000256" key="3">
    <source>
        <dbReference type="ARBA" id="ARBA00022553"/>
    </source>
</evidence>
<comment type="caution">
    <text evidence="7">The sequence shown here is derived from an EMBL/GenBank/DDBJ whole genome shotgun (WGS) entry which is preliminary data.</text>
</comment>
<dbReference type="PANTHER" id="PTHR45527:SF1">
    <property type="entry name" value="FATTY ACID SYNTHASE"/>
    <property type="match status" value="1"/>
</dbReference>
<evidence type="ECO:0000256" key="2">
    <source>
        <dbReference type="ARBA" id="ARBA00022450"/>
    </source>
</evidence>
<evidence type="ECO:0000256" key="1">
    <source>
        <dbReference type="ARBA" id="ARBA00001957"/>
    </source>
</evidence>
<dbReference type="InterPro" id="IPR042099">
    <property type="entry name" value="ANL_N_sf"/>
</dbReference>
<dbReference type="Gene3D" id="3.30.559.10">
    <property type="entry name" value="Chloramphenicol acetyltransferase-like domain"/>
    <property type="match status" value="3"/>
</dbReference>
<dbReference type="InterPro" id="IPR009081">
    <property type="entry name" value="PP-bd_ACP"/>
</dbReference>
<dbReference type="RefSeq" id="WP_079146632.1">
    <property type="nucleotide sequence ID" value="NZ_CP016279.1"/>
</dbReference>
<protein>
    <submittedName>
        <fullName evidence="7">Amino acid adenylation domain-containing protein/non-ribosomal peptide synthase protein (TIGR01720 family)</fullName>
    </submittedName>
</protein>
<proteinExistence type="predicted"/>
<dbReference type="Gene3D" id="3.40.50.12780">
    <property type="entry name" value="N-terminal domain of ligase-like"/>
    <property type="match status" value="2"/>
</dbReference>
<dbReference type="InterPro" id="IPR029058">
    <property type="entry name" value="AB_hydrolase_fold"/>
</dbReference>
<dbReference type="SUPFAM" id="SSF53335">
    <property type="entry name" value="S-adenosyl-L-methionine-dependent methyltransferases"/>
    <property type="match status" value="1"/>
</dbReference>
<dbReference type="Gene3D" id="3.40.50.1820">
    <property type="entry name" value="alpha/beta hydrolase"/>
    <property type="match status" value="1"/>
</dbReference>
<reference evidence="7 8" key="1">
    <citation type="submission" date="2021-03" db="EMBL/GenBank/DDBJ databases">
        <title>Genomic Encyclopedia of Type Strains, Phase IV (KMG-IV): sequencing the most valuable type-strain genomes for metagenomic binning, comparative biology and taxonomic classification.</title>
        <authorList>
            <person name="Goeker M."/>
        </authorList>
    </citation>
    <scope>NUCLEOTIDE SEQUENCE [LARGE SCALE GENOMIC DNA]</scope>
    <source>
        <strain evidence="7 8">DSM 40499</strain>
    </source>
</reference>
<dbReference type="NCBIfam" id="TIGR01720">
    <property type="entry name" value="NRPS-para261"/>
    <property type="match status" value="1"/>
</dbReference>
<dbReference type="SUPFAM" id="SSF52777">
    <property type="entry name" value="CoA-dependent acyltransferases"/>
    <property type="match status" value="6"/>
</dbReference>
<evidence type="ECO:0000259" key="6">
    <source>
        <dbReference type="PROSITE" id="PS50075"/>
    </source>
</evidence>
<dbReference type="InterPro" id="IPR010060">
    <property type="entry name" value="NRPS_synth"/>
</dbReference>
<dbReference type="PROSITE" id="PS50075">
    <property type="entry name" value="CARRIER"/>
    <property type="match status" value="2"/>
</dbReference>
<dbReference type="Pfam" id="PF13193">
    <property type="entry name" value="AMP-binding_C"/>
    <property type="match status" value="1"/>
</dbReference>
<dbReference type="InterPro" id="IPR045851">
    <property type="entry name" value="AMP-bd_C_sf"/>
</dbReference>
<feature type="domain" description="Carrier" evidence="6">
    <location>
        <begin position="2894"/>
        <end position="2969"/>
    </location>
</feature>
<dbReference type="PROSITE" id="PS00012">
    <property type="entry name" value="PHOSPHOPANTETHEINE"/>
    <property type="match status" value="2"/>
</dbReference>
<dbReference type="InterPro" id="IPR020845">
    <property type="entry name" value="AMP-binding_CS"/>
</dbReference>
<dbReference type="PANTHER" id="PTHR45527">
    <property type="entry name" value="NONRIBOSOMAL PEPTIDE SYNTHETASE"/>
    <property type="match status" value="1"/>
</dbReference>
<dbReference type="Proteomes" id="UP001519309">
    <property type="component" value="Unassembled WGS sequence"/>
</dbReference>
<dbReference type="CDD" id="cd05930">
    <property type="entry name" value="A_NRPS"/>
    <property type="match status" value="1"/>
</dbReference>
<dbReference type="Gene3D" id="3.40.50.150">
    <property type="entry name" value="Vaccinia Virus protein VP39"/>
    <property type="match status" value="1"/>
</dbReference>
<dbReference type="InterPro" id="IPR000873">
    <property type="entry name" value="AMP-dep_synth/lig_dom"/>
</dbReference>
<name>A0ABS4LLS6_9ACTN</name>
<dbReference type="SUPFAM" id="SSF47336">
    <property type="entry name" value="ACP-like"/>
    <property type="match status" value="2"/>
</dbReference>
<dbReference type="Gene3D" id="3.30.300.30">
    <property type="match status" value="3"/>
</dbReference>
<dbReference type="Pfam" id="PF00501">
    <property type="entry name" value="AMP-binding"/>
    <property type="match status" value="2"/>
</dbReference>
<evidence type="ECO:0000313" key="8">
    <source>
        <dbReference type="Proteomes" id="UP001519309"/>
    </source>
</evidence>
<keyword evidence="5" id="KW-0045">Antibiotic biosynthesis</keyword>
<dbReference type="Pfam" id="PF08242">
    <property type="entry name" value="Methyltransf_12"/>
    <property type="match status" value="1"/>
</dbReference>
<dbReference type="InterPro" id="IPR006162">
    <property type="entry name" value="Ppantetheine_attach_site"/>
</dbReference>
<dbReference type="InterPro" id="IPR023213">
    <property type="entry name" value="CAT-like_dom_sf"/>
</dbReference>
<sequence length="2983" mass="319501">MIPLSFAQSRMWILHKLEGPSATYNVPFVLRLEGVLDTTALATAVTDVTNRHESLRTLVVEDAGGTASQRIVTPEEAVFPFRVVDVAADAVDAAMHEVACEPFDLDTELPLRTTVLRIAPQEHVLVFVFHHIAADGASVAPFVRDLVSAYTARHRGSAPQWTPLPVQYKDYTLWQRQLLGDETDPESTAAEQIAYWKKELAEVPQPLQLPLDRPRPTAASHRGGEVPFVLAPELLSGVQKLAADHGATAPMVAQAALAVLLHKLGAGEDVPIGSPIEGRGDEQLDDLIGFFVNTWVLRADLSRNPSFADLLEQVRDKALAAYDNQDIPFERLVELLNPDRTTAYMPLFQTALGWQFVWGEIEMPGLRVTPIPVGTGTAKFDLLFNIVPNASGGTRGLLEYATDLFDHTTAERIVDRFVRILEQVLEDPAVPVGAIEVLSAQEQDWLLRGATDTALSVPERTVDALFSERAAATPDAVALVCGDVTLTYREVDERANRLARVLTERGVEPESVVAVVVSRSPQWVVALLGVMKAGGAYLPVDPAYPAERVAFMVADSGAVLVIGDAVSAGQVPELSAPMIRLDDPDVVAALAGADPGPVTDADRRGPVAVANTAYVIYTSGSTGTPKGVAVSHSGVASLAASQAERLAVTPDSRVLQFASPSFDASLWEWSMALLTGAALVLAGPDELAAGDPLIETIAAHGVTHATLPPVVLAALPTGALPSVETLVVGGSASSPELVAQWSAGRRMINGYGPTEITVCAAMSTAMVGDGRTPPIGRPIANTQAYVLDTALRPVAPGVAGELYIAGPGLARGYLGRTGLTADRFVACPFGAPGTRMYRSGDLVRWNQDGELEYLGRTDFQVKIRGFRIELGEIEHALTMHPGVAQAAVVVNENQLGDKQLVGYLVPKPYAAAVAGADAQVDEWRHLYDDSYADSSDEELGEDFQGWNSSYTGEPIPREQMLEWQDAAVAQVLRFEPRRVLEIGVGSGLLLAKIVDEVEEYWGTDISATVVDRVRAQAAEAGYGDRVRVSAQPADDMSGLPRGRFDTVVLNSVVQYFPSVEYLDQVLRQVMELLVAGGRVIVGDVRNAATRTLMQTAVQRTAHPHASHDELRTLVKRELLAERELAIAPEWFTEWAGDDSVAVDIRLKPGQAHNELTRHRYEVVLYKRPADVLDLAGVPSVPWGREVHDLADLGRCADRAGGPVRVTGIPNARLAEEAALTVATGLLDPAPRSGEPVDPQELLQWARKDDRDVVLTWSGEDTRCFDAVLLPERRTGQPHVSGSFVPSGAGGRVRANNPALARSIGPLLIELPEYLRERLPDYMVPPALVPLSELPLTPNGKLNHRALPAPDYGQAATGRAPRNQVEETLSALFAEVLGVDNVGIDNDFFATGGDSIRSIQIVARARARGIEVSTREIFEHRTVARLADLVEGREEERLTLAELPGGGVGWAPLMPTAKHVLALGGGLGRLCMSMMLTLPEGIDRAGLVATVQTVLDRHDVLRSRLDRTRQGLSIEPAGSVDAGALLREVRYGDADAHAELDAAADRLDPDAGVMAQFVWFTSDTDTDADRLLIVLHHLVVDGVSWRLLLPDLVSAWKQVRDGRTPEPAGPGTSLRRWAHALADEAARPERVAELPVWRQILRGDEPVLGARELDPARDVAATVETVRVHVPADVTETVLTKVPAVFRGGVDDGLLAALALALTRWRRTRGVPASSALVRLEGHGREEEAVPGADLSRTIGWFTTMYPVRLDLAGVDVADAFAGGPAAGRAIKTVKEQLRAVPGDGIGFGLLRHLNPETAAALSADREPQIGFNYLGRTSGTDVPEELRGQGWAPDTTQRDLIAAPDADMPVMSALEINAVATNTGAGDELTAYFGFPTGLLSHEEVTELADLWVQALTALARHAATPDAGGMTPTDAPLVDVSQREIDTWEARFGHLAEVWPVTSAQSGILFHSMLAGSSFDAYHVQLVFHISGDVDPERMSRAGQMLLERHTSLRAAFVDGADGDLVQVVPAAGVTLPWRYLDLTGYGEAERTETFERFLAQDQAAHFDVGTPPLIRLALVALEPGRAELVMTVHHSLADGWSSPLLLQDLLLLYASHGDAAGLPGTRSYGEFLAWRARQDQDEAARAWAAELDGVDEPTLLAPGATGGDGLDQVEVALPLDLSGELNRCASVLGVTINTLVQGAWALLLGQLTGRQDLVFGATVSGRPPAVTDVETMVGMFINTLPVRVEYAPGDTLAEVLTRLQSRQAGLVEHHYYGLTEIQQSVGLQNLFDTLVVFESYPVDRDGLSSATDAADGIAITGLRPSNGTHYPLALMAAVDTHLQFLLQYTPGVFDRDTVEAYAARFVRILEQLAATPELKTAQLDVLEPAERDRLLVEFNDTAVPTPDVSVNALVEAQAARTPDEVAVVAEGESLTYREVNARADRLACELAARGVGPESMVAVSLPRSADLVVALLAVLKAGGTHLPVDPRYPSHRLAAIFEEARPHLVLTDQATVGVLPEHDAPDVLLGSLDLSGDVTGLEIPSHADQLAYVMYTSGSTGKPKGVAITHGCVVNAVLRLAPIVGMEPGKRLLAAASVNFDISVFEIFTTLATGGVVDVVQDVLVLGDRKGWSGSVIHTVPSAFAELVDDIADRTSVETLVFAGEALPSSLVEKTRDAFPGVRIVNAYGQTESFYATTFTVDGERPVSAGSAPAGAPLGNNRAYVLGPGLTPVPPGAVGEIYIGGNVARGYHGRAALTAERFVPDPFGPTGARMYRTGDLGRFNGEGQLEYVGRGDAQVKVRGFRVEPAEVEAALSAHPGVAQTAVIARDGRSTGKQLVAYVVPAVTGDSTTTGDPRGPETKELHDFVAERLPDFMVPSAFVVLDRLPLATNGKLDRAALPEPEYTGAAYRAPRTAREESLAALFAEVLGVDRVGIDDGFFELGGHSLLATRLISRARAEMGIEIPIRKIFDLPTVAALAAWSEESAAPRRPGLRKMFVEE</sequence>
<dbReference type="InterPro" id="IPR036736">
    <property type="entry name" value="ACP-like_sf"/>
</dbReference>
<accession>A0ABS4LLS6</accession>
<dbReference type="SUPFAM" id="SSF56801">
    <property type="entry name" value="Acetyl-CoA synthetase-like"/>
    <property type="match status" value="2"/>
</dbReference>
<feature type="domain" description="Carrier" evidence="6">
    <location>
        <begin position="1359"/>
        <end position="1433"/>
    </location>
</feature>
<evidence type="ECO:0000256" key="4">
    <source>
        <dbReference type="ARBA" id="ARBA00022737"/>
    </source>
</evidence>
<dbReference type="NCBIfam" id="TIGR01733">
    <property type="entry name" value="AA-adenyl-dom"/>
    <property type="match status" value="2"/>
</dbReference>
<dbReference type="PROSITE" id="PS00455">
    <property type="entry name" value="AMP_BINDING"/>
    <property type="match status" value="2"/>
</dbReference>
<gene>
    <name evidence="7" type="ORF">J2Z21_001275</name>
</gene>
<dbReference type="Gene3D" id="1.10.1200.10">
    <property type="entry name" value="ACP-like"/>
    <property type="match status" value="1"/>
</dbReference>
<dbReference type="InterPro" id="IPR010071">
    <property type="entry name" value="AA_adenyl_dom"/>
</dbReference>
<dbReference type="Pfam" id="PF00668">
    <property type="entry name" value="Condensation"/>
    <property type="match status" value="3"/>
</dbReference>
<dbReference type="Gene3D" id="3.30.559.30">
    <property type="entry name" value="Nonribosomal peptide synthetase, condensation domain"/>
    <property type="match status" value="3"/>
</dbReference>
<dbReference type="CDD" id="cd19540">
    <property type="entry name" value="LCL_NRPS-like"/>
    <property type="match status" value="1"/>
</dbReference>
<comment type="cofactor">
    <cofactor evidence="1">
        <name>pantetheine 4'-phosphate</name>
        <dbReference type="ChEBI" id="CHEBI:47942"/>
    </cofactor>
</comment>
<dbReference type="InterPro" id="IPR025110">
    <property type="entry name" value="AMP-bd_C"/>
</dbReference>
<keyword evidence="2" id="KW-0596">Phosphopantetheine</keyword>
<dbReference type="CDD" id="cd19543">
    <property type="entry name" value="DCL_NRPS"/>
    <property type="match status" value="1"/>
</dbReference>
<dbReference type="InterPro" id="IPR020806">
    <property type="entry name" value="PKS_PP-bd"/>
</dbReference>
<dbReference type="InterPro" id="IPR001242">
    <property type="entry name" value="Condensation_dom"/>
</dbReference>
<evidence type="ECO:0000256" key="5">
    <source>
        <dbReference type="ARBA" id="ARBA00023194"/>
    </source>
</evidence>
<dbReference type="CDD" id="cd02440">
    <property type="entry name" value="AdoMet_MTases"/>
    <property type="match status" value="1"/>
</dbReference>
<keyword evidence="8" id="KW-1185">Reference proteome</keyword>
<dbReference type="SMART" id="SM00823">
    <property type="entry name" value="PKS_PP"/>
    <property type="match status" value="2"/>
</dbReference>
<dbReference type="InterPro" id="IPR029063">
    <property type="entry name" value="SAM-dependent_MTases_sf"/>
</dbReference>
<keyword evidence="4" id="KW-0677">Repeat</keyword>
<organism evidence="7 8">
    <name type="scientific">Streptomyces griseochromogenes</name>
    <dbReference type="NCBI Taxonomy" id="68214"/>
    <lineage>
        <taxon>Bacteria</taxon>
        <taxon>Bacillati</taxon>
        <taxon>Actinomycetota</taxon>
        <taxon>Actinomycetes</taxon>
        <taxon>Kitasatosporales</taxon>
        <taxon>Streptomycetaceae</taxon>
        <taxon>Streptomyces</taxon>
    </lineage>
</organism>
<dbReference type="Pfam" id="PF00550">
    <property type="entry name" value="PP-binding"/>
    <property type="match status" value="2"/>
</dbReference>